<dbReference type="EMBL" id="KN730459">
    <property type="protein sequence ID" value="KIH61015.1"/>
    <property type="molecule type" value="Genomic_DNA"/>
</dbReference>
<evidence type="ECO:0000313" key="1">
    <source>
        <dbReference type="EMBL" id="KIH61015.1"/>
    </source>
</evidence>
<dbReference type="Proteomes" id="UP000054047">
    <property type="component" value="Unassembled WGS sequence"/>
</dbReference>
<proteinExistence type="predicted"/>
<dbReference type="OrthoDB" id="5870833at2759"/>
<accession>A0A0C2GIJ4</accession>
<name>A0A0C2GIJ4_9BILA</name>
<gene>
    <name evidence="1" type="ORF">ANCDUO_08719</name>
</gene>
<organism evidence="1 2">
    <name type="scientific">Ancylostoma duodenale</name>
    <dbReference type="NCBI Taxonomy" id="51022"/>
    <lineage>
        <taxon>Eukaryota</taxon>
        <taxon>Metazoa</taxon>
        <taxon>Ecdysozoa</taxon>
        <taxon>Nematoda</taxon>
        <taxon>Chromadorea</taxon>
        <taxon>Rhabditida</taxon>
        <taxon>Rhabditina</taxon>
        <taxon>Rhabditomorpha</taxon>
        <taxon>Strongyloidea</taxon>
        <taxon>Ancylostomatidae</taxon>
        <taxon>Ancylostomatinae</taxon>
        <taxon>Ancylostoma</taxon>
    </lineage>
</organism>
<sequence length="60" mass="7409">MEKQTINEMPWIWTDNVKEKVQEKKRCLYKKLDTREGERDLYKLSRARYRQTQDVVTSLM</sequence>
<evidence type="ECO:0000313" key="2">
    <source>
        <dbReference type="Proteomes" id="UP000054047"/>
    </source>
</evidence>
<keyword evidence="2" id="KW-1185">Reference proteome</keyword>
<protein>
    <submittedName>
        <fullName evidence="1">Uncharacterized protein</fullName>
    </submittedName>
</protein>
<reference evidence="1 2" key="1">
    <citation type="submission" date="2013-12" db="EMBL/GenBank/DDBJ databases">
        <title>Draft genome of the parsitic nematode Ancylostoma duodenale.</title>
        <authorList>
            <person name="Mitreva M."/>
        </authorList>
    </citation>
    <scope>NUCLEOTIDE SEQUENCE [LARGE SCALE GENOMIC DNA]</scope>
    <source>
        <strain evidence="1 2">Zhejiang</strain>
    </source>
</reference>
<dbReference type="AlphaFoldDB" id="A0A0C2GIJ4"/>